<dbReference type="PANTHER" id="PTHR30572">
    <property type="entry name" value="MEMBRANE COMPONENT OF TRANSPORTER-RELATED"/>
    <property type="match status" value="1"/>
</dbReference>
<dbReference type="GO" id="GO:0005886">
    <property type="term" value="C:plasma membrane"/>
    <property type="evidence" value="ECO:0007669"/>
    <property type="project" value="UniProtKB-SubCell"/>
</dbReference>
<reference evidence="10 11" key="1">
    <citation type="submission" date="2017-09" db="EMBL/GenBank/DDBJ databases">
        <title>Depth-based differentiation of microbial function through sediment-hosted aquifers and enrichment of novel symbionts in the deep terrestrial subsurface.</title>
        <authorList>
            <person name="Probst A.J."/>
            <person name="Ladd B."/>
            <person name="Jarett J.K."/>
            <person name="Geller-Mcgrath D.E."/>
            <person name="Sieber C.M."/>
            <person name="Emerson J.B."/>
            <person name="Anantharaman K."/>
            <person name="Thomas B.C."/>
            <person name="Malmstrom R."/>
            <person name="Stieglmeier M."/>
            <person name="Klingl A."/>
            <person name="Woyke T."/>
            <person name="Ryan C.M."/>
            <person name="Banfield J.F."/>
        </authorList>
    </citation>
    <scope>NUCLEOTIDE SEQUENCE [LARGE SCALE GENOMIC DNA]</scope>
    <source>
        <strain evidence="10">CG23_combo_of_CG06-09_8_20_14_all_34_8</strain>
    </source>
</reference>
<dbReference type="Pfam" id="PF12704">
    <property type="entry name" value="MacB_PCD"/>
    <property type="match status" value="1"/>
</dbReference>
<proteinExistence type="inferred from homology"/>
<evidence type="ECO:0008006" key="12">
    <source>
        <dbReference type="Google" id="ProtNLM"/>
    </source>
</evidence>
<dbReference type="GO" id="GO:0022857">
    <property type="term" value="F:transmembrane transporter activity"/>
    <property type="evidence" value="ECO:0007669"/>
    <property type="project" value="TreeGrafter"/>
</dbReference>
<comment type="subcellular location">
    <subcellularLocation>
        <location evidence="1">Cell membrane</location>
        <topology evidence="1">Multi-pass membrane protein</topology>
    </subcellularLocation>
</comment>
<feature type="transmembrane region" description="Helical" evidence="7">
    <location>
        <begin position="324"/>
        <end position="353"/>
    </location>
</feature>
<evidence type="ECO:0000256" key="5">
    <source>
        <dbReference type="ARBA" id="ARBA00023136"/>
    </source>
</evidence>
<dbReference type="InterPro" id="IPR025857">
    <property type="entry name" value="MacB_PCD"/>
</dbReference>
<dbReference type="InterPro" id="IPR003838">
    <property type="entry name" value="ABC3_permease_C"/>
</dbReference>
<sequence>MIPLSELFEVAFLSLLRNKLRAILTMLGIIIGVSSVILLISIGSGLQGFVTQQFESLGSNLIFVVPGQVGNGSSGGPPVSNAYKLSFRDVQAVRRIGYPLRDVSAQIAVFGKMKYRDKDKRVSINAIDGIAMSMLNYKAAYGRLIDNPDVEKSSRVAAIGPNVAKDIFGTENPVGKSFLLESSMYKVIGVWESKGSGGGVGPSLDDEISIPITTAQKQFNITSPNSINIRVYSKDQIETAKNKIKDVLLKSHKEDEFSVLGQEDLLKTINQILGVISAGLSGIAAISLLVGGIGIMNIMFVTVTERTKEIGLRKALGARPKDILIQFLIEAVTLSLVGGSIGITLAMIVSAILNRFLSSTVTLSAILLAFGFSSVIGIIFGVVPSYRAAKMDPIKALRYE</sequence>
<feature type="transmembrane region" description="Helical" evidence="7">
    <location>
        <begin position="365"/>
        <end position="386"/>
    </location>
</feature>
<evidence type="ECO:0000256" key="7">
    <source>
        <dbReference type="SAM" id="Phobius"/>
    </source>
</evidence>
<feature type="transmembrane region" description="Helical" evidence="7">
    <location>
        <begin position="272"/>
        <end position="303"/>
    </location>
</feature>
<protein>
    <recommendedName>
        <fullName evidence="12">Multidrug ABC transporter substrate-binding protein</fullName>
    </recommendedName>
</protein>
<gene>
    <name evidence="10" type="ORF">COX08_00190</name>
</gene>
<evidence type="ECO:0000259" key="9">
    <source>
        <dbReference type="Pfam" id="PF12704"/>
    </source>
</evidence>
<evidence type="ECO:0000256" key="1">
    <source>
        <dbReference type="ARBA" id="ARBA00004651"/>
    </source>
</evidence>
<dbReference type="InterPro" id="IPR050250">
    <property type="entry name" value="Macrolide_Exporter_MacB"/>
</dbReference>
<evidence type="ECO:0000256" key="3">
    <source>
        <dbReference type="ARBA" id="ARBA00022692"/>
    </source>
</evidence>
<feature type="domain" description="MacB-like periplasmic core" evidence="9">
    <location>
        <begin position="23"/>
        <end position="246"/>
    </location>
</feature>
<feature type="transmembrane region" description="Helical" evidence="7">
    <location>
        <begin position="22"/>
        <end position="46"/>
    </location>
</feature>
<dbReference type="PANTHER" id="PTHR30572:SF4">
    <property type="entry name" value="ABC TRANSPORTER PERMEASE YTRF"/>
    <property type="match status" value="1"/>
</dbReference>
<evidence type="ECO:0000256" key="2">
    <source>
        <dbReference type="ARBA" id="ARBA00022475"/>
    </source>
</evidence>
<keyword evidence="5 7" id="KW-0472">Membrane</keyword>
<keyword evidence="4 7" id="KW-1133">Transmembrane helix</keyword>
<evidence type="ECO:0000256" key="6">
    <source>
        <dbReference type="ARBA" id="ARBA00038076"/>
    </source>
</evidence>
<evidence type="ECO:0000313" key="10">
    <source>
        <dbReference type="EMBL" id="PIP53579.1"/>
    </source>
</evidence>
<dbReference type="EMBL" id="PCSR01000004">
    <property type="protein sequence ID" value="PIP53579.1"/>
    <property type="molecule type" value="Genomic_DNA"/>
</dbReference>
<comment type="caution">
    <text evidence="10">The sequence shown here is derived from an EMBL/GenBank/DDBJ whole genome shotgun (WGS) entry which is preliminary data.</text>
</comment>
<dbReference type="Pfam" id="PF02687">
    <property type="entry name" value="FtsX"/>
    <property type="match status" value="1"/>
</dbReference>
<feature type="domain" description="ABC3 transporter permease C-terminal" evidence="8">
    <location>
        <begin position="283"/>
        <end position="393"/>
    </location>
</feature>
<evidence type="ECO:0000256" key="4">
    <source>
        <dbReference type="ARBA" id="ARBA00022989"/>
    </source>
</evidence>
<keyword evidence="3 7" id="KW-0812">Transmembrane</keyword>
<keyword evidence="2" id="KW-1003">Cell membrane</keyword>
<accession>A0A2H0B7G9</accession>
<comment type="similarity">
    <text evidence="6">Belongs to the ABC-4 integral membrane protein family.</text>
</comment>
<organism evidence="10 11">
    <name type="scientific">Candidatus Beckwithbacteria bacterium CG23_combo_of_CG06-09_8_20_14_all_34_8</name>
    <dbReference type="NCBI Taxonomy" id="1974497"/>
    <lineage>
        <taxon>Bacteria</taxon>
        <taxon>Candidatus Beckwithiibacteriota</taxon>
    </lineage>
</organism>
<name>A0A2H0B7G9_9BACT</name>
<dbReference type="Proteomes" id="UP000229459">
    <property type="component" value="Unassembled WGS sequence"/>
</dbReference>
<evidence type="ECO:0000313" key="11">
    <source>
        <dbReference type="Proteomes" id="UP000229459"/>
    </source>
</evidence>
<dbReference type="AlphaFoldDB" id="A0A2H0B7G9"/>
<evidence type="ECO:0000259" key="8">
    <source>
        <dbReference type="Pfam" id="PF02687"/>
    </source>
</evidence>